<comment type="caution">
    <text evidence="1">The sequence shown here is derived from an EMBL/GenBank/DDBJ whole genome shotgun (WGS) entry which is preliminary data.</text>
</comment>
<evidence type="ECO:0000313" key="1">
    <source>
        <dbReference type="EMBL" id="MPN21885.1"/>
    </source>
</evidence>
<gene>
    <name evidence="1" type="ORF">SDC9_169267</name>
</gene>
<dbReference type="AlphaFoldDB" id="A0A645G5G3"/>
<organism evidence="1">
    <name type="scientific">bioreactor metagenome</name>
    <dbReference type="NCBI Taxonomy" id="1076179"/>
    <lineage>
        <taxon>unclassified sequences</taxon>
        <taxon>metagenomes</taxon>
        <taxon>ecological metagenomes</taxon>
    </lineage>
</organism>
<sequence length="46" mass="5302">MTPEQATFTNENDRAKITIVAQNMQVETLSSEFSFQSYVYILITIK</sequence>
<protein>
    <submittedName>
        <fullName evidence="1">Uncharacterized protein</fullName>
    </submittedName>
</protein>
<reference evidence="1" key="1">
    <citation type="submission" date="2019-08" db="EMBL/GenBank/DDBJ databases">
        <authorList>
            <person name="Kucharzyk K."/>
            <person name="Murdoch R.W."/>
            <person name="Higgins S."/>
            <person name="Loffler F."/>
        </authorList>
    </citation>
    <scope>NUCLEOTIDE SEQUENCE</scope>
</reference>
<proteinExistence type="predicted"/>
<accession>A0A645G5G3</accession>
<name>A0A645G5G3_9ZZZZ</name>
<dbReference type="EMBL" id="VSSQ01069967">
    <property type="protein sequence ID" value="MPN21885.1"/>
    <property type="molecule type" value="Genomic_DNA"/>
</dbReference>